<evidence type="ECO:0000256" key="3">
    <source>
        <dbReference type="ARBA" id="ARBA00022982"/>
    </source>
</evidence>
<evidence type="ECO:0000259" key="5">
    <source>
        <dbReference type="PROSITE" id="PS50903"/>
    </source>
</evidence>
<feature type="domain" description="Rubredoxin-like" evidence="5">
    <location>
        <begin position="2"/>
        <end position="44"/>
    </location>
</feature>
<keyword evidence="4" id="KW-0408">Iron</keyword>
<gene>
    <name evidence="6" type="ORF">UFOVP257_253</name>
</gene>
<keyword evidence="2" id="KW-0479">Metal-binding</keyword>
<dbReference type="EMBL" id="LR796274">
    <property type="protein sequence ID" value="CAB4133531.1"/>
    <property type="molecule type" value="Genomic_DNA"/>
</dbReference>
<dbReference type="SUPFAM" id="SSF57802">
    <property type="entry name" value="Rubredoxin-like"/>
    <property type="match status" value="1"/>
</dbReference>
<keyword evidence="1" id="KW-0813">Transport</keyword>
<sequence length="44" mass="4903">MGEVHICVVCGHEHDEATEGLWHELPDDFVCPECGCGKEDYEAL</sequence>
<dbReference type="PROSITE" id="PS50903">
    <property type="entry name" value="RUBREDOXIN_LIKE"/>
    <property type="match status" value="1"/>
</dbReference>
<evidence type="ECO:0000313" key="6">
    <source>
        <dbReference type="EMBL" id="CAB4133531.1"/>
    </source>
</evidence>
<accession>A0A6J5LH70</accession>
<evidence type="ECO:0000256" key="4">
    <source>
        <dbReference type="ARBA" id="ARBA00023004"/>
    </source>
</evidence>
<dbReference type="InterPro" id="IPR024935">
    <property type="entry name" value="Rubredoxin_dom"/>
</dbReference>
<evidence type="ECO:0000256" key="1">
    <source>
        <dbReference type="ARBA" id="ARBA00022448"/>
    </source>
</evidence>
<proteinExistence type="predicted"/>
<protein>
    <submittedName>
        <fullName evidence="6">COG1773 Rubredoxin</fullName>
    </submittedName>
</protein>
<reference evidence="6" key="1">
    <citation type="submission" date="2020-04" db="EMBL/GenBank/DDBJ databases">
        <authorList>
            <person name="Chiriac C."/>
            <person name="Salcher M."/>
            <person name="Ghai R."/>
            <person name="Kavagutti S V."/>
        </authorList>
    </citation>
    <scope>NUCLEOTIDE SEQUENCE</scope>
</reference>
<dbReference type="InterPro" id="IPR024934">
    <property type="entry name" value="Rubredoxin-like_dom"/>
</dbReference>
<dbReference type="Pfam" id="PF00301">
    <property type="entry name" value="Rubredoxin"/>
    <property type="match status" value="1"/>
</dbReference>
<dbReference type="Gene3D" id="2.20.28.10">
    <property type="match status" value="1"/>
</dbReference>
<organism evidence="6">
    <name type="scientific">uncultured Caudovirales phage</name>
    <dbReference type="NCBI Taxonomy" id="2100421"/>
    <lineage>
        <taxon>Viruses</taxon>
        <taxon>Duplodnaviria</taxon>
        <taxon>Heunggongvirae</taxon>
        <taxon>Uroviricota</taxon>
        <taxon>Caudoviricetes</taxon>
        <taxon>Peduoviridae</taxon>
        <taxon>Maltschvirus</taxon>
        <taxon>Maltschvirus maltsch</taxon>
    </lineage>
</organism>
<keyword evidence="3" id="KW-0249">Electron transport</keyword>
<name>A0A6J5LH70_9CAUD</name>
<evidence type="ECO:0000256" key="2">
    <source>
        <dbReference type="ARBA" id="ARBA00022723"/>
    </source>
</evidence>
<dbReference type="GO" id="GO:0005506">
    <property type="term" value="F:iron ion binding"/>
    <property type="evidence" value="ECO:0007669"/>
    <property type="project" value="InterPro"/>
</dbReference>